<dbReference type="Pfam" id="PF20976">
    <property type="entry name" value="Pop8"/>
    <property type="match status" value="1"/>
</dbReference>
<dbReference type="GO" id="GO:0000172">
    <property type="term" value="C:ribonuclease MRP complex"/>
    <property type="evidence" value="ECO:0007669"/>
    <property type="project" value="InterPro"/>
</dbReference>
<keyword evidence="4" id="KW-1185">Reference proteome</keyword>
<dbReference type="GO" id="GO:0000294">
    <property type="term" value="P:nuclear-transcribed mRNA catabolic process, RNase MRP-dependent"/>
    <property type="evidence" value="ECO:0007669"/>
    <property type="project" value="TreeGrafter"/>
</dbReference>
<dbReference type="InterPro" id="IPR020347">
    <property type="entry name" value="Pop8"/>
</dbReference>
<feature type="region of interest" description="Disordered" evidence="1">
    <location>
        <begin position="1"/>
        <end position="38"/>
    </location>
</feature>
<reference evidence="3" key="2">
    <citation type="submission" date="2023-06" db="EMBL/GenBank/DDBJ databases">
        <authorList>
            <consortium name="Lawrence Berkeley National Laboratory"/>
            <person name="Haridas S."/>
            <person name="Hensen N."/>
            <person name="Bonometti L."/>
            <person name="Westerberg I."/>
            <person name="Brannstrom I.O."/>
            <person name="Guillou S."/>
            <person name="Cros-Aarteil S."/>
            <person name="Calhoun S."/>
            <person name="Kuo A."/>
            <person name="Mondo S."/>
            <person name="Pangilinan J."/>
            <person name="Riley R."/>
            <person name="LaButti K."/>
            <person name="Andreopoulos B."/>
            <person name="Lipzen A."/>
            <person name="Chen C."/>
            <person name="Yanf M."/>
            <person name="Daum C."/>
            <person name="Ng V."/>
            <person name="Clum A."/>
            <person name="Steindorff A."/>
            <person name="Ohm R."/>
            <person name="Martin F."/>
            <person name="Silar P."/>
            <person name="Natvig D."/>
            <person name="Lalanne C."/>
            <person name="Gautier V."/>
            <person name="Ament-velasquez S.L."/>
            <person name="Kruys A."/>
            <person name="Hutchinson M.I."/>
            <person name="Powell A.J."/>
            <person name="Barry K."/>
            <person name="Miller A.N."/>
            <person name="Grigoriev I.V."/>
            <person name="Debuchy R."/>
            <person name="Gladieux P."/>
            <person name="Thoren M.H."/>
            <person name="Johannesson H."/>
        </authorList>
    </citation>
    <scope>NUCLEOTIDE SEQUENCE</scope>
    <source>
        <strain evidence="3">CBS 232.78</strain>
    </source>
</reference>
<dbReference type="GO" id="GO:0034965">
    <property type="term" value="P:intronic box C/D snoRNA processing"/>
    <property type="evidence" value="ECO:0007669"/>
    <property type="project" value="TreeGrafter"/>
</dbReference>
<dbReference type="GO" id="GO:0005655">
    <property type="term" value="C:nucleolar ribonuclease P complex"/>
    <property type="evidence" value="ECO:0007669"/>
    <property type="project" value="InterPro"/>
</dbReference>
<dbReference type="EMBL" id="JAULSW010000006">
    <property type="protein sequence ID" value="KAK3378164.1"/>
    <property type="molecule type" value="Genomic_DNA"/>
</dbReference>
<dbReference type="GO" id="GO:0004526">
    <property type="term" value="F:ribonuclease P activity"/>
    <property type="evidence" value="ECO:0007669"/>
    <property type="project" value="TreeGrafter"/>
</dbReference>
<dbReference type="AlphaFoldDB" id="A0AAE0ND08"/>
<dbReference type="GO" id="GO:0008033">
    <property type="term" value="P:tRNA processing"/>
    <property type="evidence" value="ECO:0007669"/>
    <property type="project" value="InterPro"/>
</dbReference>
<dbReference type="GO" id="GO:0000171">
    <property type="term" value="F:ribonuclease MRP activity"/>
    <property type="evidence" value="ECO:0007669"/>
    <property type="project" value="TreeGrafter"/>
</dbReference>
<dbReference type="PANTHER" id="PTHR28173">
    <property type="entry name" value="RIBONUCLEASES P/MRP PROTEIN SUBUNIT POP8"/>
    <property type="match status" value="1"/>
</dbReference>
<comment type="caution">
    <text evidence="3">The sequence shown here is derived from an EMBL/GenBank/DDBJ whole genome shotgun (WGS) entry which is preliminary data.</text>
</comment>
<dbReference type="InterPro" id="IPR049128">
    <property type="entry name" value="Pop8-like_dom"/>
</dbReference>
<proteinExistence type="predicted"/>
<feature type="domain" description="Ribonucleases P/MRP subunit Pop8-like" evidence="2">
    <location>
        <begin position="47"/>
        <end position="123"/>
    </location>
</feature>
<dbReference type="Proteomes" id="UP001285441">
    <property type="component" value="Unassembled WGS sequence"/>
</dbReference>
<evidence type="ECO:0000256" key="1">
    <source>
        <dbReference type="SAM" id="MobiDB-lite"/>
    </source>
</evidence>
<reference evidence="3" key="1">
    <citation type="journal article" date="2023" name="Mol. Phylogenet. Evol.">
        <title>Genome-scale phylogeny and comparative genomics of the fungal order Sordariales.</title>
        <authorList>
            <person name="Hensen N."/>
            <person name="Bonometti L."/>
            <person name="Westerberg I."/>
            <person name="Brannstrom I.O."/>
            <person name="Guillou S."/>
            <person name="Cros-Aarteil S."/>
            <person name="Calhoun S."/>
            <person name="Haridas S."/>
            <person name="Kuo A."/>
            <person name="Mondo S."/>
            <person name="Pangilinan J."/>
            <person name="Riley R."/>
            <person name="LaButti K."/>
            <person name="Andreopoulos B."/>
            <person name="Lipzen A."/>
            <person name="Chen C."/>
            <person name="Yan M."/>
            <person name="Daum C."/>
            <person name="Ng V."/>
            <person name="Clum A."/>
            <person name="Steindorff A."/>
            <person name="Ohm R.A."/>
            <person name="Martin F."/>
            <person name="Silar P."/>
            <person name="Natvig D.O."/>
            <person name="Lalanne C."/>
            <person name="Gautier V."/>
            <person name="Ament-Velasquez S.L."/>
            <person name="Kruys A."/>
            <person name="Hutchinson M.I."/>
            <person name="Powell A.J."/>
            <person name="Barry K."/>
            <person name="Miller A.N."/>
            <person name="Grigoriev I.V."/>
            <person name="Debuchy R."/>
            <person name="Gladieux P."/>
            <person name="Hiltunen Thoren M."/>
            <person name="Johannesson H."/>
        </authorList>
    </citation>
    <scope>NUCLEOTIDE SEQUENCE</scope>
    <source>
        <strain evidence="3">CBS 232.78</strain>
    </source>
</reference>
<gene>
    <name evidence="3" type="ORF">B0H63DRAFT_238622</name>
</gene>
<organism evidence="3 4">
    <name type="scientific">Podospora didyma</name>
    <dbReference type="NCBI Taxonomy" id="330526"/>
    <lineage>
        <taxon>Eukaryota</taxon>
        <taxon>Fungi</taxon>
        <taxon>Dikarya</taxon>
        <taxon>Ascomycota</taxon>
        <taxon>Pezizomycotina</taxon>
        <taxon>Sordariomycetes</taxon>
        <taxon>Sordariomycetidae</taxon>
        <taxon>Sordariales</taxon>
        <taxon>Podosporaceae</taxon>
        <taxon>Podospora</taxon>
    </lineage>
</organism>
<evidence type="ECO:0000313" key="4">
    <source>
        <dbReference type="Proteomes" id="UP001285441"/>
    </source>
</evidence>
<evidence type="ECO:0000259" key="2">
    <source>
        <dbReference type="Pfam" id="PF20976"/>
    </source>
</evidence>
<evidence type="ECO:0000313" key="3">
    <source>
        <dbReference type="EMBL" id="KAK3378164.1"/>
    </source>
</evidence>
<accession>A0AAE0ND08</accession>
<dbReference type="PANTHER" id="PTHR28173:SF1">
    <property type="entry name" value="RIBONUCLEASES P_MRP PROTEIN SUBUNIT POP8"/>
    <property type="match status" value="1"/>
</dbReference>
<sequence length="165" mass="17450">MAEQEDTIMSNTSPTTTHIPPPPTPKTTTKKSKSQEQRSCTVKAPPFAYAHFGAVFDTPATTAKNADLDALQVRAYFTSALRQFLGDTGSAISVDILVVRGSECWVRVPQPDLGAFAAAITAFGGVSSSSLSSGGGGMMILQLRACGDWLGSLLGRAEEHELWTS</sequence>
<name>A0AAE0ND08_9PEZI</name>
<protein>
    <recommendedName>
        <fullName evidence="2">Ribonucleases P/MRP subunit Pop8-like domain-containing protein</fullName>
    </recommendedName>
</protein>